<evidence type="ECO:0000256" key="8">
    <source>
        <dbReference type="ARBA" id="ARBA00039450"/>
    </source>
</evidence>
<dbReference type="InterPro" id="IPR014031">
    <property type="entry name" value="Ketoacyl_synth_C"/>
</dbReference>
<name>A0ABX5PV21_9FLAO</name>
<evidence type="ECO:0000259" key="14">
    <source>
        <dbReference type="PROSITE" id="PS52004"/>
    </source>
</evidence>
<comment type="catalytic activity">
    <reaction evidence="11">
        <text>(3Z)-decenoyl-[ACP] + malonyl-[ACP] + H(+) = 3-oxo-(5Z)-dodecenoyl-[ACP] + holo-[ACP] + CO2</text>
        <dbReference type="Rhea" id="RHEA:54940"/>
        <dbReference type="Rhea" id="RHEA-COMP:9623"/>
        <dbReference type="Rhea" id="RHEA-COMP:9685"/>
        <dbReference type="Rhea" id="RHEA-COMP:9927"/>
        <dbReference type="Rhea" id="RHEA-COMP:14042"/>
        <dbReference type="ChEBI" id="CHEBI:15378"/>
        <dbReference type="ChEBI" id="CHEBI:16526"/>
        <dbReference type="ChEBI" id="CHEBI:64479"/>
        <dbReference type="ChEBI" id="CHEBI:78449"/>
        <dbReference type="ChEBI" id="CHEBI:78798"/>
        <dbReference type="ChEBI" id="CHEBI:138410"/>
    </reaction>
    <physiologicalReaction direction="left-to-right" evidence="11">
        <dbReference type="Rhea" id="RHEA:54941"/>
    </physiologicalReaction>
</comment>
<sequence length="428" mass="44823">MIKNTKNRVVVTGMGVVAPNAVGVSAFAKALQEQTSGIRFDPQLAELNFGCQVSGTPQITEELLAKNFTSLQLRGLKASGLVYGVIAGKEAFADAGLEMASADDALSEMGIIFGTGQSGGEKFREAIHLIDDGRVRRLGSTSVIQTMTSGISAWLAGELGCGNMVTSNSSACCTGTEAFLMGYERIAAGKATQMLVGSTSDSGPYIWGGFDAMRILPTKYNDDPENASRPLSNDAAGFVPGSGAGAFILESLESAQKRGATIYAEVLGGALNSGGHRGDGSMTAPNGKAVQECIQLALKDAQVASTAIDVINGHLTATSKDAFEIENWSEALQRKGLDFPAINTYKSLIGHCLAAAGSVELVGAVLQIKHQQCYGNTNITKLHSEITDIIDSKCVPTKTQKMKIDVLAKASFGFGDVNACVILKKYDS</sequence>
<keyword evidence="6 13" id="KW-0808">Transferase</keyword>
<evidence type="ECO:0000256" key="1">
    <source>
        <dbReference type="ARBA" id="ARBA00004496"/>
    </source>
</evidence>
<feature type="domain" description="Ketosynthase family 3 (KS3)" evidence="14">
    <location>
        <begin position="6"/>
        <end position="425"/>
    </location>
</feature>
<reference evidence="15 16" key="1">
    <citation type="submission" date="2018-06" db="EMBL/GenBank/DDBJ databases">
        <title>Genomic Encyclopedia of Archaeal and Bacterial Type Strains, Phase II (KMG-II): from individual species to whole genera.</title>
        <authorList>
            <person name="Goeker M."/>
        </authorList>
    </citation>
    <scope>NUCLEOTIDE SEQUENCE [LARGE SCALE GENOMIC DNA]</scope>
    <source>
        <strain evidence="15 16">DSM 17205</strain>
    </source>
</reference>
<comment type="caution">
    <text evidence="15">The sequence shown here is derived from an EMBL/GenBank/DDBJ whole genome shotgun (WGS) entry which is preliminary data.</text>
</comment>
<comment type="subcellular location">
    <subcellularLocation>
        <location evidence="1">Cytoplasm</location>
    </subcellularLocation>
</comment>
<dbReference type="SMART" id="SM00825">
    <property type="entry name" value="PKS_KS"/>
    <property type="match status" value="1"/>
</dbReference>
<dbReference type="InterPro" id="IPR014030">
    <property type="entry name" value="Ketoacyl_synth_N"/>
</dbReference>
<dbReference type="CDD" id="cd00834">
    <property type="entry name" value="KAS_I_II"/>
    <property type="match status" value="1"/>
</dbReference>
<evidence type="ECO:0000313" key="15">
    <source>
        <dbReference type="EMBL" id="PZX37835.1"/>
    </source>
</evidence>
<evidence type="ECO:0000313" key="16">
    <source>
        <dbReference type="Proteomes" id="UP000248584"/>
    </source>
</evidence>
<organism evidence="15 16">
    <name type="scientific">Nonlabens dokdonensis</name>
    <dbReference type="NCBI Taxonomy" id="328515"/>
    <lineage>
        <taxon>Bacteria</taxon>
        <taxon>Pseudomonadati</taxon>
        <taxon>Bacteroidota</taxon>
        <taxon>Flavobacteriia</taxon>
        <taxon>Flavobacteriales</taxon>
        <taxon>Flavobacteriaceae</taxon>
        <taxon>Nonlabens</taxon>
    </lineage>
</organism>
<evidence type="ECO:0000256" key="5">
    <source>
        <dbReference type="ARBA" id="ARBA00022490"/>
    </source>
</evidence>
<dbReference type="Gene3D" id="3.40.47.10">
    <property type="match status" value="2"/>
</dbReference>
<comment type="catalytic activity">
    <reaction evidence="12">
        <text>a fatty acyl-[ACP] + malonyl-[ACP] + H(+) = a 3-oxoacyl-[ACP] + holo-[ACP] + CO2</text>
        <dbReference type="Rhea" id="RHEA:22836"/>
        <dbReference type="Rhea" id="RHEA-COMP:9623"/>
        <dbReference type="Rhea" id="RHEA-COMP:9685"/>
        <dbReference type="Rhea" id="RHEA-COMP:9916"/>
        <dbReference type="Rhea" id="RHEA-COMP:14125"/>
        <dbReference type="ChEBI" id="CHEBI:15378"/>
        <dbReference type="ChEBI" id="CHEBI:16526"/>
        <dbReference type="ChEBI" id="CHEBI:64479"/>
        <dbReference type="ChEBI" id="CHEBI:78449"/>
        <dbReference type="ChEBI" id="CHEBI:78776"/>
        <dbReference type="ChEBI" id="CHEBI:138651"/>
        <dbReference type="EC" id="2.3.1.41"/>
    </reaction>
    <physiologicalReaction direction="left-to-right" evidence="12">
        <dbReference type="Rhea" id="RHEA:22837"/>
    </physiologicalReaction>
</comment>
<evidence type="ECO:0000256" key="3">
    <source>
        <dbReference type="ARBA" id="ARBA00011738"/>
    </source>
</evidence>
<dbReference type="EMBL" id="QKZR01000006">
    <property type="protein sequence ID" value="PZX37835.1"/>
    <property type="molecule type" value="Genomic_DNA"/>
</dbReference>
<dbReference type="InterPro" id="IPR020841">
    <property type="entry name" value="PKS_Beta-ketoAc_synthase_dom"/>
</dbReference>
<keyword evidence="5" id="KW-0963">Cytoplasm</keyword>
<dbReference type="Pfam" id="PF00109">
    <property type="entry name" value="ketoacyl-synt"/>
    <property type="match status" value="1"/>
</dbReference>
<evidence type="ECO:0000256" key="2">
    <source>
        <dbReference type="ARBA" id="ARBA00008467"/>
    </source>
</evidence>
<proteinExistence type="inferred from homology"/>
<evidence type="ECO:0000256" key="12">
    <source>
        <dbReference type="ARBA" id="ARBA00048506"/>
    </source>
</evidence>
<evidence type="ECO:0000256" key="7">
    <source>
        <dbReference type="ARBA" id="ARBA00023315"/>
    </source>
</evidence>
<keyword evidence="7" id="KW-0012">Acyltransferase</keyword>
<dbReference type="PANTHER" id="PTHR11712">
    <property type="entry name" value="POLYKETIDE SYNTHASE-RELATED"/>
    <property type="match status" value="1"/>
</dbReference>
<keyword evidence="16" id="KW-1185">Reference proteome</keyword>
<evidence type="ECO:0000256" key="9">
    <source>
        <dbReference type="ARBA" id="ARBA00041620"/>
    </source>
</evidence>
<dbReference type="Proteomes" id="UP000248584">
    <property type="component" value="Unassembled WGS sequence"/>
</dbReference>
<comment type="similarity">
    <text evidence="2 13">Belongs to the thiolase-like superfamily. Beta-ketoacyl-ACP synthases family.</text>
</comment>
<dbReference type="PROSITE" id="PS52004">
    <property type="entry name" value="KS3_2"/>
    <property type="match status" value="1"/>
</dbReference>
<gene>
    <name evidence="15" type="ORF">LX97_02930</name>
</gene>
<dbReference type="SUPFAM" id="SSF53901">
    <property type="entry name" value="Thiolase-like"/>
    <property type="match status" value="2"/>
</dbReference>
<dbReference type="InterPro" id="IPR016039">
    <property type="entry name" value="Thiolase-like"/>
</dbReference>
<evidence type="ECO:0000256" key="13">
    <source>
        <dbReference type="RuleBase" id="RU003694"/>
    </source>
</evidence>
<dbReference type="Pfam" id="PF02801">
    <property type="entry name" value="Ketoacyl-synt_C"/>
    <property type="match status" value="1"/>
</dbReference>
<comment type="subunit">
    <text evidence="3">Homodimer.</text>
</comment>
<dbReference type="EC" id="2.3.1.41" evidence="4"/>
<dbReference type="InterPro" id="IPR000794">
    <property type="entry name" value="Beta-ketoacyl_synthase"/>
</dbReference>
<protein>
    <recommendedName>
        <fullName evidence="8">3-oxoacyl-[acyl-carrier-protein] synthase 1</fullName>
        <ecNumber evidence="4">2.3.1.41</ecNumber>
    </recommendedName>
    <alternativeName>
        <fullName evidence="9">3-oxoacyl-[acyl-carrier-protein] synthase I</fullName>
    </alternativeName>
    <alternativeName>
        <fullName evidence="10">Beta-ketoacyl-ACP synthase I</fullName>
    </alternativeName>
</protein>
<evidence type="ECO:0000256" key="10">
    <source>
        <dbReference type="ARBA" id="ARBA00042143"/>
    </source>
</evidence>
<dbReference type="RefSeq" id="WP_083892405.1">
    <property type="nucleotide sequence ID" value="NZ_QKZR01000006.1"/>
</dbReference>
<evidence type="ECO:0000256" key="11">
    <source>
        <dbReference type="ARBA" id="ARBA00048121"/>
    </source>
</evidence>
<accession>A0ABX5PV21</accession>
<evidence type="ECO:0000256" key="4">
    <source>
        <dbReference type="ARBA" id="ARBA00013191"/>
    </source>
</evidence>
<dbReference type="PANTHER" id="PTHR11712:SF306">
    <property type="entry name" value="3-OXOACYL-[ACYL-CARRIER-PROTEIN] SYNTHASE 1"/>
    <property type="match status" value="1"/>
</dbReference>
<evidence type="ECO:0000256" key="6">
    <source>
        <dbReference type="ARBA" id="ARBA00022679"/>
    </source>
</evidence>